<dbReference type="InterPro" id="IPR001128">
    <property type="entry name" value="Cyt_P450"/>
</dbReference>
<dbReference type="PANTHER" id="PTHR46696:SF6">
    <property type="entry name" value="P450, PUTATIVE (EUROFUNG)-RELATED"/>
    <property type="match status" value="1"/>
</dbReference>
<comment type="similarity">
    <text evidence="1">Belongs to the cytochrome P450 family.</text>
</comment>
<dbReference type="EMBL" id="BAABAT010000018">
    <property type="protein sequence ID" value="GAA4254311.1"/>
    <property type="molecule type" value="Genomic_DNA"/>
</dbReference>
<comment type="caution">
    <text evidence="2">The sequence shown here is derived from an EMBL/GenBank/DDBJ whole genome shotgun (WGS) entry which is preliminary data.</text>
</comment>
<evidence type="ECO:0000256" key="1">
    <source>
        <dbReference type="ARBA" id="ARBA00010617"/>
    </source>
</evidence>
<dbReference type="Gene3D" id="1.10.630.10">
    <property type="entry name" value="Cytochrome P450"/>
    <property type="match status" value="1"/>
</dbReference>
<organism evidence="2 3">
    <name type="scientific">Dactylosporangium darangshiense</name>
    <dbReference type="NCBI Taxonomy" id="579108"/>
    <lineage>
        <taxon>Bacteria</taxon>
        <taxon>Bacillati</taxon>
        <taxon>Actinomycetota</taxon>
        <taxon>Actinomycetes</taxon>
        <taxon>Micromonosporales</taxon>
        <taxon>Micromonosporaceae</taxon>
        <taxon>Dactylosporangium</taxon>
    </lineage>
</organism>
<evidence type="ECO:0000313" key="3">
    <source>
        <dbReference type="Proteomes" id="UP001500620"/>
    </source>
</evidence>
<dbReference type="Proteomes" id="UP001500620">
    <property type="component" value="Unassembled WGS sequence"/>
</dbReference>
<dbReference type="SUPFAM" id="SSF48264">
    <property type="entry name" value="Cytochrome P450"/>
    <property type="match status" value="1"/>
</dbReference>
<dbReference type="PRINTS" id="PR00359">
    <property type="entry name" value="BP450"/>
</dbReference>
<gene>
    <name evidence="2" type="ORF">GCM10022255_058530</name>
</gene>
<accession>A0ABP8DEX8</accession>
<dbReference type="PRINTS" id="PR00385">
    <property type="entry name" value="P450"/>
</dbReference>
<dbReference type="Pfam" id="PF00067">
    <property type="entry name" value="p450"/>
    <property type="match status" value="1"/>
</dbReference>
<proteinExistence type="inferred from homology"/>
<dbReference type="InterPro" id="IPR002397">
    <property type="entry name" value="Cyt_P450_B"/>
</dbReference>
<protein>
    <submittedName>
        <fullName evidence="2">Cytochrome P450</fullName>
    </submittedName>
</protein>
<dbReference type="RefSeq" id="WP_345131365.1">
    <property type="nucleotide sequence ID" value="NZ_BAABAT010000018.1"/>
</dbReference>
<name>A0ABP8DEX8_9ACTN</name>
<reference evidence="3" key="1">
    <citation type="journal article" date="2019" name="Int. J. Syst. Evol. Microbiol.">
        <title>The Global Catalogue of Microorganisms (GCM) 10K type strain sequencing project: providing services to taxonomists for standard genome sequencing and annotation.</title>
        <authorList>
            <consortium name="The Broad Institute Genomics Platform"/>
            <consortium name="The Broad Institute Genome Sequencing Center for Infectious Disease"/>
            <person name="Wu L."/>
            <person name="Ma J."/>
        </authorList>
    </citation>
    <scope>NUCLEOTIDE SEQUENCE [LARGE SCALE GENOMIC DNA]</scope>
    <source>
        <strain evidence="3">JCM 17441</strain>
    </source>
</reference>
<dbReference type="InterPro" id="IPR036396">
    <property type="entry name" value="Cyt_P450_sf"/>
</dbReference>
<evidence type="ECO:0000313" key="2">
    <source>
        <dbReference type="EMBL" id="GAA4254311.1"/>
    </source>
</evidence>
<keyword evidence="3" id="KW-1185">Reference proteome</keyword>
<dbReference type="PANTHER" id="PTHR46696">
    <property type="entry name" value="P450, PUTATIVE (EUROFUNG)-RELATED"/>
    <property type="match status" value="1"/>
</dbReference>
<sequence length="410" mass="47145">MTDAVDTGRCPFTAPETLEERIRQFSVYQPWLQEDPVTHFKEIRDHAPIVRSEELGGFWVLTRYADIEWAARNPEIFSNTMLSIPPHDVFPDKAIPIQLDGETHRKWRRAMSELFNPAMVNHFAPQIRQATIDTIEPLLAKGQCEFISEVAVRLPAEAFLITFGMGRENLDQILDYKEWLRQEMPKANNQEEVVAAAQPLWQFFRDAIDRRRAESTEGARDVLSGLLRVRFDGREPTQDELVNIAFMNMLAAFDTTTAAVAVIFNYLAANPEVQDLVREQPEMIPTVIEELLRWDPVSATARQVAQDVERHGVTMKKGDMVLMPWAMAGRDPEVFDNPDEVDFDRPSIRHLVFAVGPHRCLGMHLARRVIRTAIEEWHNRVPRYHVTQGSKPVRYYTTVRGLSRLELSFG</sequence>